<sequence>MHNRVLAVDSSKILNPCSCLSFLLLLYFLRECKYCSLSLIKDFVPMHYVITGRK</sequence>
<gene>
    <name evidence="1" type="ORF">MtrunA17_Chr3g0121941</name>
</gene>
<accession>A0A396IUG0</accession>
<dbReference type="AlphaFoldDB" id="A0A396IUG0"/>
<comment type="caution">
    <text evidence="1">The sequence shown here is derived from an EMBL/GenBank/DDBJ whole genome shotgun (WGS) entry which is preliminary data.</text>
</comment>
<dbReference type="EMBL" id="PSQE01000003">
    <property type="protein sequence ID" value="RHN69182.1"/>
    <property type="molecule type" value="Genomic_DNA"/>
</dbReference>
<dbReference type="Gramene" id="rna17616">
    <property type="protein sequence ID" value="RHN69182.1"/>
    <property type="gene ID" value="gene17616"/>
</dbReference>
<protein>
    <submittedName>
        <fullName evidence="1">Uncharacterized protein</fullName>
    </submittedName>
</protein>
<evidence type="ECO:0000313" key="1">
    <source>
        <dbReference type="EMBL" id="RHN69182.1"/>
    </source>
</evidence>
<proteinExistence type="predicted"/>
<evidence type="ECO:0000313" key="2">
    <source>
        <dbReference type="Proteomes" id="UP000265566"/>
    </source>
</evidence>
<name>A0A396IUG0_MEDTR</name>
<organism evidence="1 2">
    <name type="scientific">Medicago truncatula</name>
    <name type="common">Barrel medic</name>
    <name type="synonym">Medicago tribuloides</name>
    <dbReference type="NCBI Taxonomy" id="3880"/>
    <lineage>
        <taxon>Eukaryota</taxon>
        <taxon>Viridiplantae</taxon>
        <taxon>Streptophyta</taxon>
        <taxon>Embryophyta</taxon>
        <taxon>Tracheophyta</taxon>
        <taxon>Spermatophyta</taxon>
        <taxon>Magnoliopsida</taxon>
        <taxon>eudicotyledons</taxon>
        <taxon>Gunneridae</taxon>
        <taxon>Pentapetalae</taxon>
        <taxon>rosids</taxon>
        <taxon>fabids</taxon>
        <taxon>Fabales</taxon>
        <taxon>Fabaceae</taxon>
        <taxon>Papilionoideae</taxon>
        <taxon>50 kb inversion clade</taxon>
        <taxon>NPAAA clade</taxon>
        <taxon>Hologalegina</taxon>
        <taxon>IRL clade</taxon>
        <taxon>Trifolieae</taxon>
        <taxon>Medicago</taxon>
    </lineage>
</organism>
<dbReference type="Proteomes" id="UP000265566">
    <property type="component" value="Chromosome 3"/>
</dbReference>
<reference evidence="2" key="1">
    <citation type="journal article" date="2018" name="Nat. Plants">
        <title>Whole-genome landscape of Medicago truncatula symbiotic genes.</title>
        <authorList>
            <person name="Pecrix Y."/>
            <person name="Staton S.E."/>
            <person name="Sallet E."/>
            <person name="Lelandais-Briere C."/>
            <person name="Moreau S."/>
            <person name="Carrere S."/>
            <person name="Blein T."/>
            <person name="Jardinaud M.F."/>
            <person name="Latrasse D."/>
            <person name="Zouine M."/>
            <person name="Zahm M."/>
            <person name="Kreplak J."/>
            <person name="Mayjonade B."/>
            <person name="Satge C."/>
            <person name="Perez M."/>
            <person name="Cauet S."/>
            <person name="Marande W."/>
            <person name="Chantry-Darmon C."/>
            <person name="Lopez-Roques C."/>
            <person name="Bouchez O."/>
            <person name="Berard A."/>
            <person name="Debelle F."/>
            <person name="Munos S."/>
            <person name="Bendahmane A."/>
            <person name="Berges H."/>
            <person name="Niebel A."/>
            <person name="Buitink J."/>
            <person name="Frugier F."/>
            <person name="Benhamed M."/>
            <person name="Crespi M."/>
            <person name="Gouzy J."/>
            <person name="Gamas P."/>
        </authorList>
    </citation>
    <scope>NUCLEOTIDE SEQUENCE [LARGE SCALE GENOMIC DNA]</scope>
    <source>
        <strain evidence="2">cv. Jemalong A17</strain>
    </source>
</reference>